<dbReference type="RefSeq" id="WP_111570504.1">
    <property type="nucleotide sequence ID" value="NZ_PIPK01000019.1"/>
</dbReference>
<keyword evidence="4" id="KW-1185">Reference proteome</keyword>
<dbReference type="AlphaFoldDB" id="A0A327WMU2"/>
<evidence type="ECO:0000313" key="2">
    <source>
        <dbReference type="EMBL" id="RUO18567.1"/>
    </source>
</evidence>
<gene>
    <name evidence="1" type="ORF">B0I24_12040</name>
    <name evidence="2" type="ORF">CWE07_13800</name>
</gene>
<evidence type="ECO:0000313" key="1">
    <source>
        <dbReference type="EMBL" id="RAJ93313.1"/>
    </source>
</evidence>
<name>A0A327WMU2_9GAMM</name>
<proteinExistence type="predicted"/>
<comment type="caution">
    <text evidence="1">The sequence shown here is derived from an EMBL/GenBank/DDBJ whole genome shotgun (WGS) entry which is preliminary data.</text>
</comment>
<dbReference type="OrthoDB" id="9947382at2"/>
<accession>A0A327WMU2</accession>
<evidence type="ECO:0000313" key="4">
    <source>
        <dbReference type="Proteomes" id="UP000287865"/>
    </source>
</evidence>
<reference evidence="2 4" key="1">
    <citation type="journal article" date="2018" name="Front. Microbiol.">
        <title>Genome-Based Analysis Reveals the Taxonomy and Diversity of the Family Idiomarinaceae.</title>
        <authorList>
            <person name="Liu Y."/>
            <person name="Lai Q."/>
            <person name="Shao Z."/>
        </authorList>
    </citation>
    <scope>NUCLEOTIDE SEQUENCE [LARGE SCALE GENOMIC DNA]</scope>
    <source>
        <strain evidence="2 4">CF12-14</strain>
    </source>
</reference>
<reference evidence="1 3" key="2">
    <citation type="submission" date="2018-06" db="EMBL/GenBank/DDBJ databases">
        <title>Genomic Encyclopedia of Type Strains, Phase III (KMG-III): the genomes of soil and plant-associated and newly described type strains.</title>
        <authorList>
            <person name="Whitman W."/>
        </authorList>
    </citation>
    <scope>NUCLEOTIDE SEQUENCE [LARGE SCALE GENOMIC DNA]</scope>
    <source>
        <strain evidence="1 3">CGMCC 1.15366</strain>
    </source>
</reference>
<dbReference type="EMBL" id="PIPK01000019">
    <property type="protein sequence ID" value="RUO18567.1"/>
    <property type="molecule type" value="Genomic_DNA"/>
</dbReference>
<dbReference type="Proteomes" id="UP000249203">
    <property type="component" value="Unassembled WGS sequence"/>
</dbReference>
<dbReference type="Proteomes" id="UP000287865">
    <property type="component" value="Unassembled WGS sequence"/>
</dbReference>
<protein>
    <submittedName>
        <fullName evidence="1">Uncharacterized protein</fullName>
    </submittedName>
</protein>
<evidence type="ECO:0000313" key="3">
    <source>
        <dbReference type="Proteomes" id="UP000249203"/>
    </source>
</evidence>
<sequence>MDKQDLLNKVSMLKQAAEDMDEPDKTFKLDDVSQMKIAIESMSISDIAQKMQQIDTPKIQEIDDSIQLALQATASHSQRVHAFNKAYGVIKGAIKLAI</sequence>
<organism evidence="1 3">
    <name type="scientific">Aliidiomarina maris</name>
    <dbReference type="NCBI Taxonomy" id="531312"/>
    <lineage>
        <taxon>Bacteria</taxon>
        <taxon>Pseudomonadati</taxon>
        <taxon>Pseudomonadota</taxon>
        <taxon>Gammaproteobacteria</taxon>
        <taxon>Alteromonadales</taxon>
        <taxon>Idiomarinaceae</taxon>
        <taxon>Aliidiomarina</taxon>
    </lineage>
</organism>
<dbReference type="EMBL" id="QLMD01000020">
    <property type="protein sequence ID" value="RAJ93313.1"/>
    <property type="molecule type" value="Genomic_DNA"/>
</dbReference>